<gene>
    <name evidence="1" type="ORF">IAB89_08365</name>
</gene>
<accession>A0A9D1AQA1</accession>
<reference evidence="1" key="1">
    <citation type="submission" date="2020-10" db="EMBL/GenBank/DDBJ databases">
        <authorList>
            <person name="Gilroy R."/>
        </authorList>
    </citation>
    <scope>NUCLEOTIDE SEQUENCE</scope>
    <source>
        <strain evidence="1">ChiSxjej1B13-7958</strain>
    </source>
</reference>
<organism evidence="1 2">
    <name type="scientific">Candidatus Caccousia avicola</name>
    <dbReference type="NCBI Taxonomy" id="2840721"/>
    <lineage>
        <taxon>Bacteria</taxon>
        <taxon>Bacillati</taxon>
        <taxon>Bacillota</taxon>
        <taxon>Clostridia</taxon>
        <taxon>Eubacteriales</taxon>
        <taxon>Oscillospiraceae</taxon>
        <taxon>Oscillospiraceae incertae sedis</taxon>
        <taxon>Candidatus Caccousia</taxon>
    </lineage>
</organism>
<protein>
    <submittedName>
        <fullName evidence="1">Uncharacterized protein</fullName>
    </submittedName>
</protein>
<sequence>MEEKLERMNAWFDAQIAACAKQRETLLADDRADEADFEKIKANIYDIFRTVLKTAAKESKGDNGAAKRFFLLRMEQIPSAWSASYEKAKQHGDAEKMRIESLKRNTAQKIRTKFTEIWEETA</sequence>
<dbReference type="Proteomes" id="UP000824242">
    <property type="component" value="Unassembled WGS sequence"/>
</dbReference>
<dbReference type="EMBL" id="DVGZ01000090">
    <property type="protein sequence ID" value="HIR47650.1"/>
    <property type="molecule type" value="Genomic_DNA"/>
</dbReference>
<evidence type="ECO:0000313" key="1">
    <source>
        <dbReference type="EMBL" id="HIR47650.1"/>
    </source>
</evidence>
<evidence type="ECO:0000313" key="2">
    <source>
        <dbReference type="Proteomes" id="UP000824242"/>
    </source>
</evidence>
<dbReference type="AlphaFoldDB" id="A0A9D1AQA1"/>
<proteinExistence type="predicted"/>
<reference evidence="1" key="2">
    <citation type="journal article" date="2021" name="PeerJ">
        <title>Extensive microbial diversity within the chicken gut microbiome revealed by metagenomics and culture.</title>
        <authorList>
            <person name="Gilroy R."/>
            <person name="Ravi A."/>
            <person name="Getino M."/>
            <person name="Pursley I."/>
            <person name="Horton D.L."/>
            <person name="Alikhan N.F."/>
            <person name="Baker D."/>
            <person name="Gharbi K."/>
            <person name="Hall N."/>
            <person name="Watson M."/>
            <person name="Adriaenssens E.M."/>
            <person name="Foster-Nyarko E."/>
            <person name="Jarju S."/>
            <person name="Secka A."/>
            <person name="Antonio M."/>
            <person name="Oren A."/>
            <person name="Chaudhuri R.R."/>
            <person name="La Ragione R."/>
            <person name="Hildebrand F."/>
            <person name="Pallen M.J."/>
        </authorList>
    </citation>
    <scope>NUCLEOTIDE SEQUENCE</scope>
    <source>
        <strain evidence="1">ChiSxjej1B13-7958</strain>
    </source>
</reference>
<name>A0A9D1AQA1_9FIRM</name>
<comment type="caution">
    <text evidence="1">The sequence shown here is derived from an EMBL/GenBank/DDBJ whole genome shotgun (WGS) entry which is preliminary data.</text>
</comment>